<evidence type="ECO:0000259" key="7">
    <source>
        <dbReference type="Pfam" id="PF21982"/>
    </source>
</evidence>
<dbReference type="PANTHER" id="PTHR33602">
    <property type="entry name" value="REGULATORY PROTEIN RECX FAMILY PROTEIN"/>
    <property type="match status" value="1"/>
</dbReference>
<comment type="caution">
    <text evidence="8">The sequence shown here is derived from an EMBL/GenBank/DDBJ whole genome shotgun (WGS) entry which is preliminary data.</text>
</comment>
<evidence type="ECO:0000313" key="8">
    <source>
        <dbReference type="EMBL" id="PCC82016.1"/>
    </source>
</evidence>
<protein>
    <recommendedName>
        <fullName evidence="3 5">Regulatory protein RecX</fullName>
    </recommendedName>
</protein>
<dbReference type="Proteomes" id="UP000218690">
    <property type="component" value="Unassembled WGS sequence"/>
</dbReference>
<feature type="domain" description="RecX second three-helical" evidence="6">
    <location>
        <begin position="86"/>
        <end position="127"/>
    </location>
</feature>
<dbReference type="Pfam" id="PF02631">
    <property type="entry name" value="RecX_HTH2"/>
    <property type="match status" value="1"/>
</dbReference>
<dbReference type="AlphaFoldDB" id="A0A2A4AIH6"/>
<gene>
    <name evidence="5" type="primary">recX</name>
    <name evidence="8" type="ORF">COM45_09885</name>
</gene>
<proteinExistence type="inferred from homology"/>
<dbReference type="HAMAP" id="MF_01114">
    <property type="entry name" value="RecX"/>
    <property type="match status" value="1"/>
</dbReference>
<comment type="function">
    <text evidence="5">Modulates RecA activity.</text>
</comment>
<evidence type="ECO:0000259" key="6">
    <source>
        <dbReference type="Pfam" id="PF02631"/>
    </source>
</evidence>
<sequence>MSKPAPEKLEKLRQALAEYESGAAGGGLFDAEAEEAKAKVRSRALLLLDQRARSRKELGDRLLALEFDAEVVEMVLDDLTHVGLLDDATFAKEWVRQRHARRGKSARVLDRELQEKGVSQALRSEALEQVTEESEESIAQALAVKKARSVKTVPEDRAERDKYLRRIVGVLARRGFNQGMSMRIAIAALDARIAELES</sequence>
<accession>A0A2A4AIH6</accession>
<dbReference type="Gene3D" id="1.10.10.10">
    <property type="entry name" value="Winged helix-like DNA-binding domain superfamily/Winged helix DNA-binding domain"/>
    <property type="match status" value="2"/>
</dbReference>
<evidence type="ECO:0000256" key="1">
    <source>
        <dbReference type="ARBA" id="ARBA00004496"/>
    </source>
</evidence>
<keyword evidence="4 5" id="KW-0963">Cytoplasm</keyword>
<dbReference type="GO" id="GO:0005737">
    <property type="term" value="C:cytoplasm"/>
    <property type="evidence" value="ECO:0007669"/>
    <property type="project" value="UniProtKB-SubCell"/>
</dbReference>
<evidence type="ECO:0000256" key="2">
    <source>
        <dbReference type="ARBA" id="ARBA00009695"/>
    </source>
</evidence>
<dbReference type="InterPro" id="IPR036388">
    <property type="entry name" value="WH-like_DNA-bd_sf"/>
</dbReference>
<organism evidence="8 9">
    <name type="scientific">Corynebacterium accolens</name>
    <dbReference type="NCBI Taxonomy" id="38284"/>
    <lineage>
        <taxon>Bacteria</taxon>
        <taxon>Bacillati</taxon>
        <taxon>Actinomycetota</taxon>
        <taxon>Actinomycetes</taxon>
        <taxon>Mycobacteriales</taxon>
        <taxon>Corynebacteriaceae</taxon>
        <taxon>Corynebacterium</taxon>
    </lineage>
</organism>
<feature type="domain" description="RecX first three-helical" evidence="7">
    <location>
        <begin position="41"/>
        <end position="79"/>
    </location>
</feature>
<dbReference type="InterPro" id="IPR003783">
    <property type="entry name" value="Regulatory_RecX"/>
</dbReference>
<dbReference type="InterPro" id="IPR053926">
    <property type="entry name" value="RecX_HTH_1st"/>
</dbReference>
<dbReference type="PANTHER" id="PTHR33602:SF1">
    <property type="entry name" value="REGULATORY PROTEIN RECX FAMILY PROTEIN"/>
    <property type="match status" value="1"/>
</dbReference>
<dbReference type="NCBIfam" id="NF001059">
    <property type="entry name" value="PRK00117.4-3"/>
    <property type="match status" value="1"/>
</dbReference>
<comment type="similarity">
    <text evidence="2 5">Belongs to the RecX family.</text>
</comment>
<reference evidence="8 9" key="1">
    <citation type="submission" date="2017-09" db="EMBL/GenBank/DDBJ databases">
        <title>Draft Genome Sequence of Corynebacterium accolens AH4003.</title>
        <authorList>
            <person name="Chen Y."/>
            <person name="Oosthuysen W.F."/>
            <person name="Kelley S."/>
            <person name="Horswill A."/>
        </authorList>
    </citation>
    <scope>NUCLEOTIDE SEQUENCE [LARGE SCALE GENOMIC DNA]</scope>
    <source>
        <strain evidence="8 9">AH4003</strain>
    </source>
</reference>
<name>A0A2A4AIH6_9CORY</name>
<dbReference type="EMBL" id="NWBP01000033">
    <property type="protein sequence ID" value="PCC82016.1"/>
    <property type="molecule type" value="Genomic_DNA"/>
</dbReference>
<evidence type="ECO:0000256" key="4">
    <source>
        <dbReference type="ARBA" id="ARBA00022490"/>
    </source>
</evidence>
<dbReference type="Pfam" id="PF21982">
    <property type="entry name" value="RecX_HTH1"/>
    <property type="match status" value="1"/>
</dbReference>
<dbReference type="InterPro" id="IPR053924">
    <property type="entry name" value="RecX_HTH_2nd"/>
</dbReference>
<evidence type="ECO:0000313" key="9">
    <source>
        <dbReference type="Proteomes" id="UP000218690"/>
    </source>
</evidence>
<evidence type="ECO:0000256" key="5">
    <source>
        <dbReference type="HAMAP-Rule" id="MF_01114"/>
    </source>
</evidence>
<comment type="subcellular location">
    <subcellularLocation>
        <location evidence="1 5">Cytoplasm</location>
    </subcellularLocation>
</comment>
<dbReference type="GO" id="GO:0006282">
    <property type="term" value="P:regulation of DNA repair"/>
    <property type="evidence" value="ECO:0007669"/>
    <property type="project" value="UniProtKB-UniRule"/>
</dbReference>
<evidence type="ECO:0000256" key="3">
    <source>
        <dbReference type="ARBA" id="ARBA00018111"/>
    </source>
</evidence>